<keyword evidence="8 10" id="KW-1133">Transmembrane helix</keyword>
<keyword evidence="6" id="KW-1003">Cell membrane</keyword>
<evidence type="ECO:0000256" key="8">
    <source>
        <dbReference type="ARBA" id="ARBA00022989"/>
    </source>
</evidence>
<evidence type="ECO:0000256" key="1">
    <source>
        <dbReference type="ARBA" id="ARBA00002672"/>
    </source>
</evidence>
<dbReference type="PANTHER" id="PTHR36122:SF2">
    <property type="entry name" value="NICOTINAMIDE RIBOSIDE TRANSPORTER PNUC"/>
    <property type="match status" value="1"/>
</dbReference>
<evidence type="ECO:0000256" key="2">
    <source>
        <dbReference type="ARBA" id="ARBA00004651"/>
    </source>
</evidence>
<protein>
    <recommendedName>
        <fullName evidence="4">Nicotinamide riboside transporter PnuC</fullName>
    </recommendedName>
</protein>
<keyword evidence="12" id="KW-1185">Reference proteome</keyword>
<feature type="transmembrane region" description="Helical" evidence="10">
    <location>
        <begin position="160"/>
        <end position="179"/>
    </location>
</feature>
<comment type="subcellular location">
    <subcellularLocation>
        <location evidence="2">Cell membrane</location>
        <topology evidence="2">Multi-pass membrane protein</topology>
    </subcellularLocation>
</comment>
<evidence type="ECO:0000256" key="7">
    <source>
        <dbReference type="ARBA" id="ARBA00022692"/>
    </source>
</evidence>
<evidence type="ECO:0000256" key="3">
    <source>
        <dbReference type="ARBA" id="ARBA00006669"/>
    </source>
</evidence>
<accession>A0ABW1S4N7</accession>
<evidence type="ECO:0000313" key="11">
    <source>
        <dbReference type="EMBL" id="MFC6196483.1"/>
    </source>
</evidence>
<comment type="function">
    <text evidence="1">Required for nicotinamide riboside transport across the inner membrane.</text>
</comment>
<sequence length="197" mass="22290">MDWTEIAGFITGAACVWLLVRGSIWNFPVGMVNYVLFIILFVNAGLYADAGLQVVYFVLASLGWYWWLKGGKEHEGVEYSDPSPLQFAGCAIAIIVIAASLQWLLHRYTDSTVAGWDALTTAMSLTAQFMLSRKWISNWWLWIAVDLIYIPLYISKGLWLTAFLFLIFLGLSIAGLLEWRKAKREADQRNKAAEVEV</sequence>
<feature type="transmembrane region" description="Helical" evidence="10">
    <location>
        <begin position="85"/>
        <end position="105"/>
    </location>
</feature>
<keyword evidence="5" id="KW-0813">Transport</keyword>
<feature type="transmembrane region" description="Helical" evidence="10">
    <location>
        <begin position="34"/>
        <end position="65"/>
    </location>
</feature>
<dbReference type="EMBL" id="JBHSSW010000001">
    <property type="protein sequence ID" value="MFC6196483.1"/>
    <property type="molecule type" value="Genomic_DNA"/>
</dbReference>
<dbReference type="Pfam" id="PF04973">
    <property type="entry name" value="NMN_transporter"/>
    <property type="match status" value="1"/>
</dbReference>
<evidence type="ECO:0000256" key="10">
    <source>
        <dbReference type="SAM" id="Phobius"/>
    </source>
</evidence>
<evidence type="ECO:0000313" key="12">
    <source>
        <dbReference type="Proteomes" id="UP001596303"/>
    </source>
</evidence>
<keyword evidence="7 10" id="KW-0812">Transmembrane</keyword>
<gene>
    <name evidence="11" type="primary">pnuC</name>
    <name evidence="11" type="ORF">ACFQDM_00245</name>
</gene>
<evidence type="ECO:0000256" key="5">
    <source>
        <dbReference type="ARBA" id="ARBA00022448"/>
    </source>
</evidence>
<feature type="transmembrane region" description="Helical" evidence="10">
    <location>
        <begin position="135"/>
        <end position="154"/>
    </location>
</feature>
<keyword evidence="9 10" id="KW-0472">Membrane</keyword>
<dbReference type="PANTHER" id="PTHR36122">
    <property type="entry name" value="NICOTINAMIDE RIBOSIDE TRANSPORTER PNUC"/>
    <property type="match status" value="1"/>
</dbReference>
<dbReference type="InterPro" id="IPR006419">
    <property type="entry name" value="NMN_transpt_PnuC"/>
</dbReference>
<comment type="similarity">
    <text evidence="3">Belongs to the nicotinamide ribonucleoside (NR) uptake permease (TC 4.B.1) family.</text>
</comment>
<name>A0ABW1S4N7_9PROT</name>
<evidence type="ECO:0000256" key="4">
    <source>
        <dbReference type="ARBA" id="ARBA00017522"/>
    </source>
</evidence>
<evidence type="ECO:0000256" key="9">
    <source>
        <dbReference type="ARBA" id="ARBA00023136"/>
    </source>
</evidence>
<dbReference type="RefSeq" id="WP_377373916.1">
    <property type="nucleotide sequence ID" value="NZ_JBHSSW010000001.1"/>
</dbReference>
<evidence type="ECO:0000256" key="6">
    <source>
        <dbReference type="ARBA" id="ARBA00022475"/>
    </source>
</evidence>
<proteinExistence type="inferred from homology"/>
<dbReference type="NCBIfam" id="TIGR01528">
    <property type="entry name" value="NMN_trans_PnuC"/>
    <property type="match status" value="1"/>
</dbReference>
<comment type="caution">
    <text evidence="11">The sequence shown here is derived from an EMBL/GenBank/DDBJ whole genome shotgun (WGS) entry which is preliminary data.</text>
</comment>
<organism evidence="11 12">
    <name type="scientific">Ponticaulis profundi</name>
    <dbReference type="NCBI Taxonomy" id="2665222"/>
    <lineage>
        <taxon>Bacteria</taxon>
        <taxon>Pseudomonadati</taxon>
        <taxon>Pseudomonadota</taxon>
        <taxon>Alphaproteobacteria</taxon>
        <taxon>Hyphomonadales</taxon>
        <taxon>Hyphomonadaceae</taxon>
        <taxon>Ponticaulis</taxon>
    </lineage>
</organism>
<reference evidence="12" key="1">
    <citation type="journal article" date="2019" name="Int. J. Syst. Evol. Microbiol.">
        <title>The Global Catalogue of Microorganisms (GCM) 10K type strain sequencing project: providing services to taxonomists for standard genome sequencing and annotation.</title>
        <authorList>
            <consortium name="The Broad Institute Genomics Platform"/>
            <consortium name="The Broad Institute Genome Sequencing Center for Infectious Disease"/>
            <person name="Wu L."/>
            <person name="Ma J."/>
        </authorList>
    </citation>
    <scope>NUCLEOTIDE SEQUENCE [LARGE SCALE GENOMIC DNA]</scope>
    <source>
        <strain evidence="12">CGMCC-1.15741</strain>
    </source>
</reference>
<dbReference type="Proteomes" id="UP001596303">
    <property type="component" value="Unassembled WGS sequence"/>
</dbReference>